<name>A0A1C0Y5C5_9BACL</name>
<evidence type="ECO:0000313" key="2">
    <source>
        <dbReference type="Proteomes" id="UP000093199"/>
    </source>
</evidence>
<reference evidence="1 2" key="1">
    <citation type="submission" date="2016-07" db="EMBL/GenBank/DDBJ databases">
        <title>Caryophanon tenue genome sequencing.</title>
        <authorList>
            <person name="Verma A."/>
            <person name="Pal Y."/>
            <person name="Krishnamurthi S."/>
        </authorList>
    </citation>
    <scope>NUCLEOTIDE SEQUENCE [LARGE SCALE GENOMIC DNA]</scope>
    <source>
        <strain evidence="1 2">DSM 14152</strain>
    </source>
</reference>
<dbReference type="OrthoDB" id="2361079at2"/>
<protein>
    <recommendedName>
        <fullName evidence="3">DUF1798 domain-containing protein</fullName>
    </recommendedName>
</protein>
<dbReference type="Pfam" id="PF08807">
    <property type="entry name" value="DUF1798"/>
    <property type="match status" value="1"/>
</dbReference>
<dbReference type="SUPFAM" id="SSF140415">
    <property type="entry name" value="YppE-like"/>
    <property type="match status" value="1"/>
</dbReference>
<gene>
    <name evidence="1" type="ORF">A6M13_07835</name>
</gene>
<proteinExistence type="predicted"/>
<dbReference type="InterPro" id="IPR023351">
    <property type="entry name" value="YppE-like_sf"/>
</dbReference>
<evidence type="ECO:0008006" key="3">
    <source>
        <dbReference type="Google" id="ProtNLM"/>
    </source>
</evidence>
<dbReference type="EMBL" id="MASJ01000042">
    <property type="protein sequence ID" value="OCS82334.1"/>
    <property type="molecule type" value="Genomic_DNA"/>
</dbReference>
<dbReference type="Proteomes" id="UP000093199">
    <property type="component" value="Unassembled WGS sequence"/>
</dbReference>
<accession>A0A1C0Y5C5</accession>
<dbReference type="AlphaFoldDB" id="A0A1C0Y5C5"/>
<comment type="caution">
    <text evidence="1">The sequence shown here is derived from an EMBL/GenBank/DDBJ whole genome shotgun (WGS) entry which is preliminary data.</text>
</comment>
<dbReference type="InterPro" id="IPR014913">
    <property type="entry name" value="YppE-like"/>
</dbReference>
<sequence>MLQQLTEQLIEECTACLARFWQMREEDREPDFFQEVKPHADYWHQHVLQWQQQADVFIQRYRPKYMHTMQVHNAQEAFTQFVVQSFYKGTSKKRFEQSILSTKYTLETFLKALKEAQYAE</sequence>
<evidence type="ECO:0000313" key="1">
    <source>
        <dbReference type="EMBL" id="OCS82334.1"/>
    </source>
</evidence>
<organism evidence="1 2">
    <name type="scientific">Caryophanon tenue</name>
    <dbReference type="NCBI Taxonomy" id="33978"/>
    <lineage>
        <taxon>Bacteria</taxon>
        <taxon>Bacillati</taxon>
        <taxon>Bacillota</taxon>
        <taxon>Bacilli</taxon>
        <taxon>Bacillales</taxon>
        <taxon>Caryophanaceae</taxon>
        <taxon>Caryophanon</taxon>
    </lineage>
</organism>
<dbReference type="STRING" id="33978.A6M13_07835"/>
<dbReference type="RefSeq" id="WP_066548788.1">
    <property type="nucleotide sequence ID" value="NZ_MASJ01000042.1"/>
</dbReference>
<dbReference type="Gene3D" id="1.20.120.440">
    <property type="entry name" value="YppE-like"/>
    <property type="match status" value="1"/>
</dbReference>
<keyword evidence="2" id="KW-1185">Reference proteome</keyword>